<dbReference type="InterPro" id="IPR021409">
    <property type="entry name" value="DUF3047"/>
</dbReference>
<accession>A0A418ZXT4</accession>
<feature type="signal peptide" evidence="1">
    <location>
        <begin position="1"/>
        <end position="24"/>
    </location>
</feature>
<dbReference type="AlphaFoldDB" id="A0A418ZXT4"/>
<dbReference type="Proteomes" id="UP000285530">
    <property type="component" value="Unassembled WGS sequence"/>
</dbReference>
<name>A0A418ZXT4_9RHOB</name>
<keyword evidence="3" id="KW-1185">Reference proteome</keyword>
<evidence type="ECO:0000313" key="3">
    <source>
        <dbReference type="Proteomes" id="UP000285530"/>
    </source>
</evidence>
<dbReference type="OrthoDB" id="8443660at2"/>
<feature type="chain" id="PRO_5019294283" evidence="1">
    <location>
        <begin position="25"/>
        <end position="223"/>
    </location>
</feature>
<protein>
    <submittedName>
        <fullName evidence="2">DUF3047 domain-containing protein</fullName>
    </submittedName>
</protein>
<evidence type="ECO:0000256" key="1">
    <source>
        <dbReference type="SAM" id="SignalP"/>
    </source>
</evidence>
<gene>
    <name evidence="2" type="ORF">D3P06_07400</name>
</gene>
<dbReference type="Pfam" id="PF11249">
    <property type="entry name" value="DUF3047"/>
    <property type="match status" value="1"/>
</dbReference>
<dbReference type="RefSeq" id="WP_119885956.1">
    <property type="nucleotide sequence ID" value="NZ_CP067169.1"/>
</dbReference>
<comment type="caution">
    <text evidence="2">The sequence shown here is derived from an EMBL/GenBank/DDBJ whole genome shotgun (WGS) entry which is preliminary data.</text>
</comment>
<keyword evidence="1" id="KW-0732">Signal</keyword>
<evidence type="ECO:0000313" key="2">
    <source>
        <dbReference type="EMBL" id="RJL05326.1"/>
    </source>
</evidence>
<sequence>MQRRAFLSAGLVSALVLARPGGPAAQPSGAIPFDGAWRPVTFPRLAATRYGLGGASLSIAADASSSLIYRPVPEALRGARGAWWDWAVSDSVPPIDLSLRGGDDRNISVYFVFMEARAAARLSPDTAPQKLLANRSARSLIYVWGGNHPQGAVLPSPYLRGRGVTIALRPAGTGSEAVRVDLARDHAAAFGSRPEALVGLAVSADSDDTRSRLRANLSNLILA</sequence>
<organism evidence="2 3">
    <name type="scientific">Paracoccus aestuarii</name>
    <dbReference type="NCBI Taxonomy" id="453842"/>
    <lineage>
        <taxon>Bacteria</taxon>
        <taxon>Pseudomonadati</taxon>
        <taxon>Pseudomonadota</taxon>
        <taxon>Alphaproteobacteria</taxon>
        <taxon>Rhodobacterales</taxon>
        <taxon>Paracoccaceae</taxon>
        <taxon>Paracoccus</taxon>
    </lineage>
</organism>
<proteinExistence type="predicted"/>
<reference evidence="2 3" key="1">
    <citation type="submission" date="2018-09" db="EMBL/GenBank/DDBJ databases">
        <title>Paracoccus onubensis nov. sp. a moderate halophilic bacterium isolated from Gruta de las Maravillas (Aracena, Spain).</title>
        <authorList>
            <person name="Jurado V."/>
            <person name="Gutierrez-Patricio S."/>
            <person name="Gonzalez-Pimentel J.L."/>
            <person name="Laiz L."/>
            <person name="Saiz-Jimenez C."/>
        </authorList>
    </citation>
    <scope>NUCLEOTIDE SEQUENCE [LARGE SCALE GENOMIC DNA]</scope>
    <source>
        <strain evidence="2 3">DSM 19484</strain>
    </source>
</reference>
<dbReference type="EMBL" id="QZEV01000026">
    <property type="protein sequence ID" value="RJL05326.1"/>
    <property type="molecule type" value="Genomic_DNA"/>
</dbReference>